<accession>A0A084R0K2</accession>
<proteinExistence type="predicted"/>
<evidence type="ECO:0000256" key="3">
    <source>
        <dbReference type="PROSITE-ProRule" id="PRU00023"/>
    </source>
</evidence>
<dbReference type="EMBL" id="KL659363">
    <property type="protein sequence ID" value="KFA69737.1"/>
    <property type="molecule type" value="Genomic_DNA"/>
</dbReference>
<feature type="transmembrane region" description="Helical" evidence="4">
    <location>
        <begin position="267"/>
        <end position="287"/>
    </location>
</feature>
<evidence type="ECO:0000313" key="6">
    <source>
        <dbReference type="Proteomes" id="UP000028524"/>
    </source>
</evidence>
<dbReference type="PANTHER" id="PTHR24198">
    <property type="entry name" value="ANKYRIN REPEAT AND PROTEIN KINASE DOMAIN-CONTAINING PROTEIN"/>
    <property type="match status" value="1"/>
</dbReference>
<keyword evidence="4" id="KW-0472">Membrane</keyword>
<keyword evidence="1" id="KW-0677">Repeat</keyword>
<keyword evidence="4" id="KW-0812">Transmembrane</keyword>
<evidence type="ECO:0000256" key="4">
    <source>
        <dbReference type="SAM" id="Phobius"/>
    </source>
</evidence>
<dbReference type="PROSITE" id="PS50297">
    <property type="entry name" value="ANK_REP_REGION"/>
    <property type="match status" value="1"/>
</dbReference>
<dbReference type="InParanoid" id="A0A084R0K2"/>
<feature type="transmembrane region" description="Helical" evidence="4">
    <location>
        <begin position="213"/>
        <end position="235"/>
    </location>
</feature>
<dbReference type="Proteomes" id="UP000028524">
    <property type="component" value="Unassembled WGS sequence"/>
</dbReference>
<dbReference type="STRING" id="1283841.A0A084R0K2"/>
<evidence type="ECO:0000256" key="1">
    <source>
        <dbReference type="ARBA" id="ARBA00022737"/>
    </source>
</evidence>
<protein>
    <submittedName>
        <fullName evidence="5">Uncharacterized protein</fullName>
    </submittedName>
</protein>
<organism evidence="5 6">
    <name type="scientific">Stachybotrys chlorohalonatus (strain IBT 40285)</name>
    <dbReference type="NCBI Taxonomy" id="1283841"/>
    <lineage>
        <taxon>Eukaryota</taxon>
        <taxon>Fungi</taxon>
        <taxon>Dikarya</taxon>
        <taxon>Ascomycota</taxon>
        <taxon>Pezizomycotina</taxon>
        <taxon>Sordariomycetes</taxon>
        <taxon>Hypocreomycetidae</taxon>
        <taxon>Hypocreales</taxon>
        <taxon>Stachybotryaceae</taxon>
        <taxon>Stachybotrys</taxon>
    </lineage>
</organism>
<sequence>MGDWLAEFSNNLASDLGPLLALFGESMTIQYLSECTNISDYIIFATAPIGIITALVSAIRICGGTYLRAFIGRAAEGAAAAEVELCTSTGRDVCELFTRGGISRSLGTPSVLELVHLQPRSGFSETEDIDKLQIYRKYLKRQGGRRWPDKGRESKYLPQRDLNYWMKKVQWQREDPEEGDALNLEAKKVAIPEPDTDLPNLSLNVGIVRPPHYVFWIIATIGVILQTGVLVLAAVDPAGLLTQTSASDPLEVEEPGDVERTLVQNSLLFIIGTCLMCLGMGSCAALIGRATREFTDVGREPERERLLWLQPGNQKIGDQSFDCYAIFETRQRPVNRYIISTMDDRRREKMQLYTVIAAATTLAGFIAQFIGIRGISAWVSIAQLVITIIMSLLRGMGGNDTEEDRRQECPTGIESATPFEHVPGSSDGSEAEVRHKGFADIEANEDWEDPGGCQNNTMHTAEKVFAAEKTLSVSVAADKHTVAKSSMTDHATPNPSLVFGTRVRLANLTGNNPMSTCQLSPDGCQSWDPELVRSRHKAGQVAQAISDAAAILFSGAKPYSSLQLRIGISKMEADTKTHQIVTVDLKSPSESTSARWSVDTAAIEALLGLWLWSINEPTSHRPESPRFIGHNEGHGPLNSARIVSTGDGEEHWGRRTYIEGELALLLGFDAPKLQTAKACIGLGSEYGLVAMWPATETAAVEEIWQKAMPSGSDLHQGKRFFGWQRADSSLREPYMENRAYNIQYVVTDASVLDICAQEIYTALITSMASSPKCSRLSFSLSGRGATRQLVNDTFATLRTAFVEKELGTTADAVLCLLSAFRENVQICPTPDNVTDIVLDCLERNDYQQMQPVLRWACLSFVEEDLRRVIRATAELYRRSMKNYPNFGIEGILWLTSRGPSSLRGEDAMLTVYDAAVRRFQEQGRSRLWSGELLKAICVSRPECSSPDRALNALYLLCGYQTLPYVDTFHRNALGDLESCLETALEEAHISPWSVWSSVALGVAQVATKTGLKSPTNIHRFRRTTVCSAVKLDDYDLVYLLLGNGADISYELDDIQGSAIVPAAQHESARMIHLLLPFGEEKEKEILAYKQLLFASAKDGCFVSLEVAVANFRCRNMDLDEKNHKGQTALSLAAIHGNHQWIQKFFSMVREVDGTLININSQDNTQSTPMLWAAKSCPGFRTDEEILASKGSNDTSEAEYLQQEKEHYEEQQNQYCGVIEAFRETPMGTVESELFDLQQRTALSWAAFNGSKKLTELICNSFQTDVNALDIRSSTPLSLAVGNKHTHVAKFLLGQKDCKPNLPDIKGQTPLHLAAANGSEEMVRAFLERWDIDPNSRDVEGRAPLALAALNGRVDCAEILLGRKDVIANSADSFGQTPLILAAYWDRKEVAKVLLQHYSEEDLNIQDNIGWTALCYAIQHGSSDIVEMLIRDERVFVPSPATEGRLDVDLFGITPEDTRKQLVQLGVWKTWEEEGFIWWDKLDECRPKTQAVHDSQLEVKVDNPDSFETMPVDGIQPEIGM</sequence>
<dbReference type="SMART" id="SM00248">
    <property type="entry name" value="ANK"/>
    <property type="match status" value="8"/>
</dbReference>
<keyword evidence="4" id="KW-1133">Transmembrane helix</keyword>
<dbReference type="Pfam" id="PF12796">
    <property type="entry name" value="Ank_2"/>
    <property type="match status" value="2"/>
</dbReference>
<feature type="repeat" description="ANK" evidence="3">
    <location>
        <begin position="1305"/>
        <end position="1328"/>
    </location>
</feature>
<name>A0A084R0K2_STAC4</name>
<keyword evidence="2 3" id="KW-0040">ANK repeat</keyword>
<keyword evidence="6" id="KW-1185">Reference proteome</keyword>
<dbReference type="HOGENOM" id="CLU_001887_1_0_1"/>
<feature type="transmembrane region" description="Helical" evidence="4">
    <location>
        <begin position="41"/>
        <end position="63"/>
    </location>
</feature>
<dbReference type="PROSITE" id="PS50088">
    <property type="entry name" value="ANK_REPEAT"/>
    <property type="match status" value="1"/>
</dbReference>
<gene>
    <name evidence="5" type="ORF">S40285_09358</name>
</gene>
<evidence type="ECO:0000256" key="2">
    <source>
        <dbReference type="ARBA" id="ARBA00023043"/>
    </source>
</evidence>
<reference evidence="5 6" key="1">
    <citation type="journal article" date="2014" name="BMC Genomics">
        <title>Comparative genome sequencing reveals chemotype-specific gene clusters in the toxigenic black mold Stachybotrys.</title>
        <authorList>
            <person name="Semeiks J."/>
            <person name="Borek D."/>
            <person name="Otwinowski Z."/>
            <person name="Grishin N.V."/>
        </authorList>
    </citation>
    <scope>NUCLEOTIDE SEQUENCE [LARGE SCALE GENOMIC DNA]</scope>
    <source>
        <strain evidence="5 6">IBT 40285</strain>
    </source>
</reference>
<feature type="transmembrane region" description="Helical" evidence="4">
    <location>
        <begin position="352"/>
        <end position="371"/>
    </location>
</feature>
<evidence type="ECO:0000313" key="5">
    <source>
        <dbReference type="EMBL" id="KFA69737.1"/>
    </source>
</evidence>
<dbReference type="SUPFAM" id="SSF48403">
    <property type="entry name" value="Ankyrin repeat"/>
    <property type="match status" value="2"/>
</dbReference>
<dbReference type="Gene3D" id="1.25.40.20">
    <property type="entry name" value="Ankyrin repeat-containing domain"/>
    <property type="match status" value="3"/>
</dbReference>
<dbReference type="InterPro" id="IPR002110">
    <property type="entry name" value="Ankyrin_rpt"/>
</dbReference>
<dbReference type="InterPro" id="IPR036770">
    <property type="entry name" value="Ankyrin_rpt-contain_sf"/>
</dbReference>
<dbReference type="PANTHER" id="PTHR24198:SF165">
    <property type="entry name" value="ANKYRIN REPEAT-CONTAINING PROTEIN-RELATED"/>
    <property type="match status" value="1"/>
</dbReference>
<dbReference type="OrthoDB" id="7464126at2759"/>